<dbReference type="Pfam" id="PF14340">
    <property type="entry name" value="DUF4395"/>
    <property type="match status" value="1"/>
</dbReference>
<evidence type="ECO:0000259" key="2">
    <source>
        <dbReference type="Pfam" id="PF14340"/>
    </source>
</evidence>
<proteinExistence type="predicted"/>
<accession>A0ABN2N055</accession>
<reference evidence="3 4" key="1">
    <citation type="journal article" date="2019" name="Int. J. Syst. Evol. Microbiol.">
        <title>The Global Catalogue of Microorganisms (GCM) 10K type strain sequencing project: providing services to taxonomists for standard genome sequencing and annotation.</title>
        <authorList>
            <consortium name="The Broad Institute Genomics Platform"/>
            <consortium name="The Broad Institute Genome Sequencing Center for Infectious Disease"/>
            <person name="Wu L."/>
            <person name="Ma J."/>
        </authorList>
    </citation>
    <scope>NUCLEOTIDE SEQUENCE [LARGE SCALE GENOMIC DNA]</scope>
    <source>
        <strain evidence="3 4">JCM 14323</strain>
    </source>
</reference>
<feature type="transmembrane region" description="Helical" evidence="1">
    <location>
        <begin position="106"/>
        <end position="127"/>
    </location>
</feature>
<protein>
    <submittedName>
        <fullName evidence="3">DUF4395 domain-containing protein</fullName>
    </submittedName>
</protein>
<dbReference type="Proteomes" id="UP001501746">
    <property type="component" value="Unassembled WGS sequence"/>
</dbReference>
<keyword evidence="1" id="KW-0472">Membrane</keyword>
<feature type="transmembrane region" description="Helical" evidence="1">
    <location>
        <begin position="53"/>
        <end position="72"/>
    </location>
</feature>
<feature type="domain" description="DUF4395" evidence="2">
    <location>
        <begin position="22"/>
        <end position="158"/>
    </location>
</feature>
<organism evidence="3 4">
    <name type="scientific">Agromyces salentinus</name>
    <dbReference type="NCBI Taxonomy" id="269421"/>
    <lineage>
        <taxon>Bacteria</taxon>
        <taxon>Bacillati</taxon>
        <taxon>Actinomycetota</taxon>
        <taxon>Actinomycetes</taxon>
        <taxon>Micrococcales</taxon>
        <taxon>Microbacteriaceae</taxon>
        <taxon>Agromyces</taxon>
    </lineage>
</organism>
<dbReference type="EMBL" id="BAAANK010000011">
    <property type="protein sequence ID" value="GAA1845427.1"/>
    <property type="molecule type" value="Genomic_DNA"/>
</dbReference>
<dbReference type="RefSeq" id="WP_157428130.1">
    <property type="nucleotide sequence ID" value="NZ_BAAANK010000011.1"/>
</dbReference>
<keyword evidence="1" id="KW-1133">Transmembrane helix</keyword>
<keyword evidence="4" id="KW-1185">Reference proteome</keyword>
<sequence>MSHPDHPASADPERATADPAGIDPRAPRFAAAITAVLLLAVVVLWVAGAATAALVLLAAISALFLWGAIAGVRRHPFGALFRAIVRPRLAPPVELEDPRPPTFAQLVGFIVTVVGVLLAIAGVPAAVPIAASIAFVAAFLNAVFDFCLGCRIYVLLVRARVLQRA</sequence>
<evidence type="ECO:0000313" key="4">
    <source>
        <dbReference type="Proteomes" id="UP001501746"/>
    </source>
</evidence>
<keyword evidence="1" id="KW-0812">Transmembrane</keyword>
<name>A0ABN2N055_9MICO</name>
<gene>
    <name evidence="3" type="ORF">GCM10009750_34700</name>
</gene>
<feature type="transmembrane region" description="Helical" evidence="1">
    <location>
        <begin position="133"/>
        <end position="156"/>
    </location>
</feature>
<feature type="transmembrane region" description="Helical" evidence="1">
    <location>
        <begin position="29"/>
        <end position="47"/>
    </location>
</feature>
<evidence type="ECO:0000313" key="3">
    <source>
        <dbReference type="EMBL" id="GAA1845427.1"/>
    </source>
</evidence>
<comment type="caution">
    <text evidence="3">The sequence shown here is derived from an EMBL/GenBank/DDBJ whole genome shotgun (WGS) entry which is preliminary data.</text>
</comment>
<evidence type="ECO:0000256" key="1">
    <source>
        <dbReference type="SAM" id="Phobius"/>
    </source>
</evidence>
<dbReference type="InterPro" id="IPR025508">
    <property type="entry name" value="DUF4395"/>
</dbReference>